<evidence type="ECO:0000259" key="8">
    <source>
        <dbReference type="Pfam" id="PF00884"/>
    </source>
</evidence>
<dbReference type="Proteomes" id="UP000004478">
    <property type="component" value="Unassembled WGS sequence"/>
</dbReference>
<keyword evidence="4" id="KW-0732">Signal</keyword>
<dbReference type="FunFam" id="3.40.720.10:FF:000023">
    <property type="entry name" value="Arylsulfatase A"/>
    <property type="match status" value="1"/>
</dbReference>
<gene>
    <name evidence="9" type="primary">atsA_4</name>
    <name evidence="9" type="ORF">B879_01605</name>
</gene>
<dbReference type="OrthoDB" id="9764377at2"/>
<dbReference type="InterPro" id="IPR050738">
    <property type="entry name" value="Sulfatase"/>
</dbReference>
<organism evidence="9 10">
    <name type="scientific">Cecembia lonarensis (strain CCUG 58316 / KCTC 22772 / LW9)</name>
    <dbReference type="NCBI Taxonomy" id="1225176"/>
    <lineage>
        <taxon>Bacteria</taxon>
        <taxon>Pseudomonadati</taxon>
        <taxon>Bacteroidota</taxon>
        <taxon>Cytophagia</taxon>
        <taxon>Cytophagales</taxon>
        <taxon>Cyclobacteriaceae</taxon>
        <taxon>Cecembia</taxon>
    </lineage>
</organism>
<evidence type="ECO:0000256" key="1">
    <source>
        <dbReference type="ARBA" id="ARBA00001913"/>
    </source>
</evidence>
<dbReference type="GO" id="GO:0046872">
    <property type="term" value="F:metal ion binding"/>
    <property type="evidence" value="ECO:0007669"/>
    <property type="project" value="UniProtKB-KW"/>
</dbReference>
<dbReference type="AlphaFoldDB" id="K1LC91"/>
<dbReference type="Gene3D" id="3.40.720.10">
    <property type="entry name" value="Alkaline Phosphatase, subunit A"/>
    <property type="match status" value="1"/>
</dbReference>
<evidence type="ECO:0000256" key="2">
    <source>
        <dbReference type="ARBA" id="ARBA00008779"/>
    </source>
</evidence>
<reference evidence="9 10" key="1">
    <citation type="journal article" date="2012" name="J. Bacteriol.">
        <title>Draft Genome Sequence of Cecembia lonarensis Strain LW9T, Isolated from Lonar Lake, a Haloalkaline Lake in India.</title>
        <authorList>
            <person name="Shivaji S."/>
            <person name="Ara S."/>
            <person name="Singh A."/>
            <person name="Pinnaka A.K."/>
        </authorList>
    </citation>
    <scope>NUCLEOTIDE SEQUENCE [LARGE SCALE GENOMIC DNA]</scope>
    <source>
        <strain evidence="9 10">LW9</strain>
    </source>
</reference>
<keyword evidence="5 9" id="KW-0378">Hydrolase</keyword>
<evidence type="ECO:0000256" key="3">
    <source>
        <dbReference type="ARBA" id="ARBA00022723"/>
    </source>
</evidence>
<dbReference type="InterPro" id="IPR000917">
    <property type="entry name" value="Sulfatase_N"/>
</dbReference>
<keyword evidence="3" id="KW-0479">Metal-binding</keyword>
<dbReference type="SUPFAM" id="SSF53649">
    <property type="entry name" value="Alkaline phosphatase-like"/>
    <property type="match status" value="1"/>
</dbReference>
<comment type="caution">
    <text evidence="9">The sequence shown here is derived from an EMBL/GenBank/DDBJ whole genome shotgun (WGS) entry which is preliminary data.</text>
</comment>
<evidence type="ECO:0000256" key="7">
    <source>
        <dbReference type="ARBA" id="ARBA00023180"/>
    </source>
</evidence>
<protein>
    <submittedName>
        <fullName evidence="9">Arylsulfatase</fullName>
        <ecNumber evidence="9">3.1.6.1</ecNumber>
    </submittedName>
</protein>
<proteinExistence type="inferred from homology"/>
<sequence length="478" mass="53816">MANFGKKNLKLFENNELMKNLPIMLLSFWLFLACESKEDQAIKSDLPNFVFIFADDLGYGDLGCFGASDIATPNIDRIAAEGIKFTSFLSASPVCSPSRAGLLTGRMPQRMGINTVFFPESLTGMDPEEITIAEILKTKGYRTGIVGKWHLGHLERFLPLNQGFYEYFGIPYSNDMASVVYMRGNEVEAYHVDQRYMTRTYTEESLKFIDASGDQPFFLYLAHNMPHVPIYASPEFEGTSNRGLYGDVIQELDWSVGEVLRKLEEKGILENTLIVFSSDNGPWLVMEDHGGSAGHLREGKQFTFEGGVRVPTVAMWKGKIEPGQVYEDLATQMDWFPTFSQLVGAEIPQDRIIDGKDLGPVLFENGNREGDTFLYYMLSSQEGYREGDWKIKRPYAGFAGSRGMKRVEAHDTLLFNLKNDPGETINLAGEYPEKTAQMMRAMDLSVKQLGPLPESKVARTPPDNSHFEYLDSKNKAMN</sequence>
<evidence type="ECO:0000256" key="6">
    <source>
        <dbReference type="ARBA" id="ARBA00022837"/>
    </source>
</evidence>
<dbReference type="PANTHER" id="PTHR42693">
    <property type="entry name" value="ARYLSULFATASE FAMILY MEMBER"/>
    <property type="match status" value="1"/>
</dbReference>
<evidence type="ECO:0000313" key="9">
    <source>
        <dbReference type="EMBL" id="EKB49822.1"/>
    </source>
</evidence>
<evidence type="ECO:0000313" key="10">
    <source>
        <dbReference type="Proteomes" id="UP000004478"/>
    </source>
</evidence>
<dbReference type="Gene3D" id="3.30.1120.10">
    <property type="match status" value="1"/>
</dbReference>
<dbReference type="EMBL" id="AMGM01000018">
    <property type="protein sequence ID" value="EKB49822.1"/>
    <property type="molecule type" value="Genomic_DNA"/>
</dbReference>
<evidence type="ECO:0000256" key="5">
    <source>
        <dbReference type="ARBA" id="ARBA00022801"/>
    </source>
</evidence>
<dbReference type="PROSITE" id="PS00149">
    <property type="entry name" value="SULFATASE_2"/>
    <property type="match status" value="1"/>
</dbReference>
<dbReference type="PROSITE" id="PS51257">
    <property type="entry name" value="PROKAR_LIPOPROTEIN"/>
    <property type="match status" value="1"/>
</dbReference>
<dbReference type="CDD" id="cd16026">
    <property type="entry name" value="GALNS_like"/>
    <property type="match status" value="1"/>
</dbReference>
<keyword evidence="7" id="KW-0325">Glycoprotein</keyword>
<comment type="similarity">
    <text evidence="2">Belongs to the sulfatase family.</text>
</comment>
<dbReference type="EC" id="3.1.6.1" evidence="9"/>
<keyword evidence="10" id="KW-1185">Reference proteome</keyword>
<accession>K1LC91</accession>
<dbReference type="PANTHER" id="PTHR42693:SF53">
    <property type="entry name" value="ENDO-4-O-SULFATASE"/>
    <property type="match status" value="1"/>
</dbReference>
<dbReference type="InterPro" id="IPR024607">
    <property type="entry name" value="Sulfatase_CS"/>
</dbReference>
<dbReference type="PROSITE" id="PS00523">
    <property type="entry name" value="SULFATASE_1"/>
    <property type="match status" value="1"/>
</dbReference>
<keyword evidence="6" id="KW-0106">Calcium</keyword>
<evidence type="ECO:0000256" key="4">
    <source>
        <dbReference type="ARBA" id="ARBA00022729"/>
    </source>
</evidence>
<dbReference type="GO" id="GO:0004065">
    <property type="term" value="F:arylsulfatase activity"/>
    <property type="evidence" value="ECO:0007669"/>
    <property type="project" value="UniProtKB-EC"/>
</dbReference>
<dbReference type="InterPro" id="IPR017850">
    <property type="entry name" value="Alkaline_phosphatase_core_sf"/>
</dbReference>
<dbReference type="PATRIC" id="fig|1225176.3.peg.1713"/>
<dbReference type="Pfam" id="PF00884">
    <property type="entry name" value="Sulfatase"/>
    <property type="match status" value="1"/>
</dbReference>
<feature type="domain" description="Sulfatase N-terminal" evidence="8">
    <location>
        <begin position="47"/>
        <end position="344"/>
    </location>
</feature>
<comment type="cofactor">
    <cofactor evidence="1">
        <name>Ca(2+)</name>
        <dbReference type="ChEBI" id="CHEBI:29108"/>
    </cofactor>
</comment>
<name>K1LC91_CECL9</name>